<feature type="region of interest" description="Disordered" evidence="1">
    <location>
        <begin position="470"/>
        <end position="499"/>
    </location>
</feature>
<feature type="transmembrane region" description="Helical" evidence="2">
    <location>
        <begin position="1042"/>
        <end position="1064"/>
    </location>
</feature>
<feature type="region of interest" description="Disordered" evidence="1">
    <location>
        <begin position="617"/>
        <end position="639"/>
    </location>
</feature>
<keyword evidence="2" id="KW-1133">Transmembrane helix</keyword>
<feature type="compositionally biased region" description="Low complexity" evidence="1">
    <location>
        <begin position="484"/>
        <end position="499"/>
    </location>
</feature>
<dbReference type="OrthoDB" id="4500628at2759"/>
<dbReference type="AlphaFoldDB" id="A0A5N6YTS8"/>
<dbReference type="GO" id="GO:0003824">
    <property type="term" value="F:catalytic activity"/>
    <property type="evidence" value="ECO:0007669"/>
    <property type="project" value="InterPro"/>
</dbReference>
<feature type="region of interest" description="Disordered" evidence="1">
    <location>
        <begin position="686"/>
        <end position="714"/>
    </location>
</feature>
<feature type="compositionally biased region" description="Acidic residues" evidence="1">
    <location>
        <begin position="626"/>
        <end position="637"/>
    </location>
</feature>
<evidence type="ECO:0000256" key="1">
    <source>
        <dbReference type="SAM" id="MobiDB-lite"/>
    </source>
</evidence>
<dbReference type="InterPro" id="IPR035994">
    <property type="entry name" value="Nucleoside_phosphorylase_sf"/>
</dbReference>
<feature type="region of interest" description="Disordered" evidence="1">
    <location>
        <begin position="787"/>
        <end position="813"/>
    </location>
</feature>
<keyword evidence="2" id="KW-0472">Membrane</keyword>
<evidence type="ECO:0000259" key="3">
    <source>
        <dbReference type="Pfam" id="PF12200"/>
    </source>
</evidence>
<feature type="domain" description="DUF3597" evidence="3">
    <location>
        <begin position="379"/>
        <end position="457"/>
    </location>
</feature>
<gene>
    <name evidence="4" type="ORF">BDV24DRAFT_157266</name>
</gene>
<feature type="compositionally biased region" description="Basic and acidic residues" evidence="1">
    <location>
        <begin position="686"/>
        <end position="697"/>
    </location>
</feature>
<organism evidence="4">
    <name type="scientific">Aspergillus arachidicola</name>
    <dbReference type="NCBI Taxonomy" id="656916"/>
    <lineage>
        <taxon>Eukaryota</taxon>
        <taxon>Fungi</taxon>
        <taxon>Dikarya</taxon>
        <taxon>Ascomycota</taxon>
        <taxon>Pezizomycotina</taxon>
        <taxon>Eurotiomycetes</taxon>
        <taxon>Eurotiomycetidae</taxon>
        <taxon>Eurotiales</taxon>
        <taxon>Aspergillaceae</taxon>
        <taxon>Aspergillus</taxon>
        <taxon>Aspergillus subgen. Circumdati</taxon>
    </lineage>
</organism>
<evidence type="ECO:0000256" key="2">
    <source>
        <dbReference type="SAM" id="Phobius"/>
    </source>
</evidence>
<dbReference type="Proteomes" id="UP000325558">
    <property type="component" value="Unassembled WGS sequence"/>
</dbReference>
<dbReference type="InterPro" id="IPR022016">
    <property type="entry name" value="DUF3597"/>
</dbReference>
<proteinExistence type="predicted"/>
<accession>A0A5N6YTS8</accession>
<dbReference type="EMBL" id="ML737112">
    <property type="protein sequence ID" value="KAE8347789.1"/>
    <property type="molecule type" value="Genomic_DNA"/>
</dbReference>
<dbReference type="PANTHER" id="PTHR46082:SF11">
    <property type="entry name" value="AAA+ ATPASE DOMAIN-CONTAINING PROTEIN-RELATED"/>
    <property type="match status" value="1"/>
</dbReference>
<evidence type="ECO:0000313" key="4">
    <source>
        <dbReference type="EMBL" id="KAE8347789.1"/>
    </source>
</evidence>
<dbReference type="Gene3D" id="3.40.50.1580">
    <property type="entry name" value="Nucleoside phosphorylase domain"/>
    <property type="match status" value="1"/>
</dbReference>
<feature type="transmembrane region" description="Helical" evidence="2">
    <location>
        <begin position="1070"/>
        <end position="1091"/>
    </location>
</feature>
<dbReference type="InterPro" id="IPR053137">
    <property type="entry name" value="NLR-like"/>
</dbReference>
<name>A0A5N6YTS8_9EURO</name>
<feature type="compositionally biased region" description="Low complexity" evidence="1">
    <location>
        <begin position="797"/>
        <end position="809"/>
    </location>
</feature>
<reference evidence="4" key="1">
    <citation type="submission" date="2019-04" db="EMBL/GenBank/DDBJ databases">
        <title>Friends and foes A comparative genomics study of 23 Aspergillus species from section Flavi.</title>
        <authorList>
            <consortium name="DOE Joint Genome Institute"/>
            <person name="Kjaerbolling I."/>
            <person name="Vesth T."/>
            <person name="Frisvad J.C."/>
            <person name="Nybo J.L."/>
            <person name="Theobald S."/>
            <person name="Kildgaard S."/>
            <person name="Isbrandt T."/>
            <person name="Kuo A."/>
            <person name="Sato A."/>
            <person name="Lyhne E.K."/>
            <person name="Kogle M.E."/>
            <person name="Wiebenga A."/>
            <person name="Kun R.S."/>
            <person name="Lubbers R.J."/>
            <person name="Makela M.R."/>
            <person name="Barry K."/>
            <person name="Chovatia M."/>
            <person name="Clum A."/>
            <person name="Daum C."/>
            <person name="Haridas S."/>
            <person name="He G."/>
            <person name="LaButti K."/>
            <person name="Lipzen A."/>
            <person name="Mondo S."/>
            <person name="Riley R."/>
            <person name="Salamov A."/>
            <person name="Simmons B.A."/>
            <person name="Magnuson J.K."/>
            <person name="Henrissat B."/>
            <person name="Mortensen U.H."/>
            <person name="Larsen T.O."/>
            <person name="Devries R.P."/>
            <person name="Grigoriev I.V."/>
            <person name="Machida M."/>
            <person name="Baker S.E."/>
            <person name="Andersen M.R."/>
        </authorList>
    </citation>
    <scope>NUCLEOTIDE SEQUENCE</scope>
    <source>
        <strain evidence="4">CBS 117612</strain>
    </source>
</reference>
<dbReference type="PANTHER" id="PTHR46082">
    <property type="entry name" value="ATP/GTP-BINDING PROTEIN-RELATED"/>
    <property type="match status" value="1"/>
</dbReference>
<dbReference type="GO" id="GO:0009116">
    <property type="term" value="P:nucleoside metabolic process"/>
    <property type="evidence" value="ECO:0007669"/>
    <property type="project" value="InterPro"/>
</dbReference>
<keyword evidence="2" id="KW-0812">Transmembrane</keyword>
<dbReference type="SUPFAM" id="SSF53167">
    <property type="entry name" value="Purine and uridine phosphorylases"/>
    <property type="match status" value="1"/>
</dbReference>
<dbReference type="SUPFAM" id="SSF158634">
    <property type="entry name" value="RPA2825-like"/>
    <property type="match status" value="1"/>
</dbReference>
<sequence length="1093" mass="121780">MSKRFSPNDYTVAWICALPVEMVAAEALLDEVHENLPQPKTDHNHYTLGEMSGYRVVVASLPAGVYGTTSVATVATRILSSFSKIQFALLVGIGAGAPTEQVDVRLGDVVVGVPKTGGDCLLQYDWGKYDTSGLPVVKGTHSRPPRALCNALHSLEADTLIHGSQVQRMWSNTLKRYPRMKNQYGFPGSENDLLFDASYEHVEASSDCSSCCRDRLISRPSRSSDRPHVHYGRIASGSQIIKNGLLRDQLARKHKVLCFDMEAAGLMNSFPCLVIRGICDYADSHNSKRWQRYAAATAACFAKVVISHLSRGEMQGTTGDAVGGYTESQKNVWPDSTAAIASRLVKGIMTQLPEDKKEMTVVDALTNSSAHYKSILEIQQAEVVLESRAQQKGLESSWRESIVDLLRLLDLDSSIQTRYQLANLLGVHTGSPNSIVQNTSLHQAVLQELARNGGELPTNIRNQLANAKFPASEEASTSDESEVESVFSDNSVASSQSSSSQTANPALEIAYLLLKNETLSPLFKIAAANYDIRKLRKRLKSLISHYGRDLELEASSDIQTVTAKFVQGAARRVTIQLTRAMVSEIKNDYISNRRGINKLLESLPAHRQILYDLSQKSANHPQEPLSDSDSEQSEPESDLPLQTLQEVETFMVVSKAFITLVDELRKWLGVLNENIDEYTQYKLSEMREADDKNDTDRTGSPPVPATSQQQPEIPASEEIDANQTSFHLRKPSFLHQLILKLKMLEPMFWPKPPEGFKRITWTSPLGKPLYIDVRERVDGVAERLQERFRESDQKMTSVSSSSSEPSSTSKFVMTPRAPPAAHVIGNSSIQSAVSGSPNRGHDQLTRTVSATLPNNIPQMARKYLLLCFSTNKSEIFKKIDVTSFRKDQHLFDNLHLIYHAIKREESWCSKLPFFRSVKMPSWISWCLGDLHLYKPEKINFVSFKLMPLGEVPTPFNMRAPSLPPEQEVQMKNWHYSPCPIEVEEWAISKAFATKLLEPGHAFRSAQWLELFPKKLCSSVFYEDGNKTTLWGINIIDGLNKAAVAWLALLLMLSSTVLGLIYSLASHDVSAAFTLAAWFATSASLFITYCQLKI</sequence>
<dbReference type="Pfam" id="PF12200">
    <property type="entry name" value="DUF3597"/>
    <property type="match status" value="1"/>
</dbReference>
<protein>
    <recommendedName>
        <fullName evidence="3">DUF3597 domain-containing protein</fullName>
    </recommendedName>
</protein>